<evidence type="ECO:0000256" key="1">
    <source>
        <dbReference type="SAM" id="MobiDB-lite"/>
    </source>
</evidence>
<dbReference type="PANTHER" id="PTHR42028:SF1">
    <property type="entry name" value="YALI0E30657P"/>
    <property type="match status" value="1"/>
</dbReference>
<dbReference type="Proteomes" id="UP001221413">
    <property type="component" value="Unassembled WGS sequence"/>
</dbReference>
<feature type="domain" description="Timeless N-terminal" evidence="2">
    <location>
        <begin position="89"/>
        <end position="203"/>
    </location>
</feature>
<dbReference type="EMBL" id="JAQGDS010000002">
    <property type="protein sequence ID" value="KAJ6262804.1"/>
    <property type="molecule type" value="Genomic_DNA"/>
</dbReference>
<feature type="region of interest" description="Disordered" evidence="1">
    <location>
        <begin position="423"/>
        <end position="445"/>
    </location>
</feature>
<feature type="compositionally biased region" description="Basic and acidic residues" evidence="1">
    <location>
        <begin position="427"/>
        <end position="445"/>
    </location>
</feature>
<comment type="caution">
    <text evidence="4">The sequence shown here is derived from an EMBL/GenBank/DDBJ whole genome shotgun (WGS) entry which is preliminary data.</text>
</comment>
<dbReference type="AlphaFoldDB" id="A0AAD6J3A8"/>
<dbReference type="InterPro" id="IPR006906">
    <property type="entry name" value="Timeless_N"/>
</dbReference>
<feature type="region of interest" description="Disordered" evidence="1">
    <location>
        <begin position="697"/>
        <end position="770"/>
    </location>
</feature>
<feature type="compositionally biased region" description="Low complexity" evidence="1">
    <location>
        <begin position="976"/>
        <end position="993"/>
    </location>
</feature>
<feature type="domain" description="Timeless N-terminal" evidence="2">
    <location>
        <begin position="41"/>
        <end position="88"/>
    </location>
</feature>
<evidence type="ECO:0000313" key="5">
    <source>
        <dbReference type="Proteomes" id="UP001221413"/>
    </source>
</evidence>
<evidence type="ECO:0000259" key="2">
    <source>
        <dbReference type="Pfam" id="PF04821"/>
    </source>
</evidence>
<dbReference type="PANTHER" id="PTHR42028">
    <property type="entry name" value="CHROMOSOME 1, WHOLE GENOME SHOTGUN SEQUENCE"/>
    <property type="match status" value="1"/>
</dbReference>
<dbReference type="Pfam" id="PF23585">
    <property type="entry name" value="DUF7137"/>
    <property type="match status" value="1"/>
</dbReference>
<name>A0AAD6J3A8_DREDA</name>
<feature type="domain" description="DUF7137" evidence="3">
    <location>
        <begin position="1040"/>
        <end position="1169"/>
    </location>
</feature>
<evidence type="ECO:0000313" key="4">
    <source>
        <dbReference type="EMBL" id="KAJ6262804.1"/>
    </source>
</evidence>
<reference evidence="4" key="1">
    <citation type="submission" date="2023-01" db="EMBL/GenBank/DDBJ databases">
        <title>The chitinases involved in constricting ring structure development in the nematode-trapping fungus Drechslerella dactyloides.</title>
        <authorList>
            <person name="Wang R."/>
            <person name="Zhang L."/>
            <person name="Tang P."/>
            <person name="Li S."/>
            <person name="Liang L."/>
        </authorList>
    </citation>
    <scope>NUCLEOTIDE SEQUENCE</scope>
    <source>
        <strain evidence="4">YMF1.00031</strain>
    </source>
</reference>
<feature type="compositionally biased region" description="Basic and acidic residues" evidence="1">
    <location>
        <begin position="758"/>
        <end position="770"/>
    </location>
</feature>
<proteinExistence type="predicted"/>
<feature type="compositionally biased region" description="Basic residues" evidence="1">
    <location>
        <begin position="732"/>
        <end position="742"/>
    </location>
</feature>
<accession>A0AAD6J3A8</accession>
<feature type="compositionally biased region" description="Low complexity" evidence="1">
    <location>
        <begin position="1017"/>
        <end position="1028"/>
    </location>
</feature>
<feature type="compositionally biased region" description="Low complexity" evidence="1">
    <location>
        <begin position="848"/>
        <end position="862"/>
    </location>
</feature>
<organism evidence="4 5">
    <name type="scientific">Drechslerella dactyloides</name>
    <name type="common">Nematode-trapping fungus</name>
    <name type="synonym">Arthrobotrys dactyloides</name>
    <dbReference type="NCBI Taxonomy" id="74499"/>
    <lineage>
        <taxon>Eukaryota</taxon>
        <taxon>Fungi</taxon>
        <taxon>Dikarya</taxon>
        <taxon>Ascomycota</taxon>
        <taxon>Pezizomycotina</taxon>
        <taxon>Orbiliomycetes</taxon>
        <taxon>Orbiliales</taxon>
        <taxon>Orbiliaceae</taxon>
        <taxon>Drechslerella</taxon>
    </lineage>
</organism>
<sequence>MSDHTSAQGAGFETIDPMINGRIRWLVSALGGPSADNPESYTLGDDVLGCLRDLKRWLRGYDEKLNRLDVARCISETSMVKVDLLEILNLLQIESTEEGNSDIRDDVSRSSTIESLELQGVFDILLSVVAGIPETFEQHDVVILEVIFNLIQGINCEQLSLAAMENDSSRHKLLSEMLQQDDENKGTIRTQSRHNRFGTTVVVQKESGQRTVLAGQGALVDEETGLQKLDSTKKWRKPQHTGKKQIGLVGTEVRLSASAQISLRKFLIDVLHSGFSALFQSVRKAIERDSERVIGSTHSTQLFYVGSAIIKFFRSLRRDGEGKGSASVPGFGELAALFQAETFIVLFRHMRECLESKTWDELSVVSEMTQSENSEEKSVAENILSRLFYEETLQELMVAVLRSGHKQSVQYSKSNVNMVVKSKRTTGSHDVEKGHGSDDEAEASKQHHAAEKHFDFLKCESKFLSQPSLESFLDFLGLAKETELSPGYGDVGTFVRYFSRQLVRKLKECPILFVELLFPKSTKTAYFLQYGKDREHQAKRSRGSPVLEFSIDLNRETRIAVALALVLQDEACSSQFSWIESVIRIALEERTRWQATLPGDQEIDGVLPSLGTDTTPPEFVVKFDDPGHALTHFTNNKLQLLMTCLGFETNGTDQDNFAYILPGAISSEILQENIEALLRAKQSPLTHLESGEDISSCVRVKRRKQPKGSGQEDNKAALSSDEDFEFPDNLREKKRRRSKKTASSRQRGALDEDEDEAEARRERRKDKERERRGIIKSALYIASSDDESDAERDRVFFEKEKKQREEASTTAIESLGDEGSKEEPQASKKKKRSHPDGATGEQKRARISPSSSESEGNVSGEGRIADSSDEEMEPELGPPRSFWYCCFSSASPAQLLLHTGRLHDCLHLRFSSSGDATYPRIESIYEEPRTISGCLQAMHFSVSLLLSSLLLLNASSGVFGSIQDDSVIYKRQARGSGSSSAEDPAPASSASSPQRTNPPPSGTTDAPSSTRGGGSSGDSARGTGSSRTSSKKLSTVDARLPPGGVVIQTPITTSGSLYYKIGQTVTFGWNYTSLSISPSAVNVAAFCSDNSQTYTIAQNLSIAKPSILWDTGSYAPKNDQPPLAMGIYTLLIYDEASAVTAAPTAGRLAAFNGFKFGMYTPKPYTPLAGKLPDPRVVRAFC</sequence>
<protein>
    <submittedName>
        <fullName evidence="4">Uncharacterized protein</fullName>
    </submittedName>
</protein>
<dbReference type="InterPro" id="IPR055561">
    <property type="entry name" value="DUF7137"/>
</dbReference>
<evidence type="ECO:0000259" key="3">
    <source>
        <dbReference type="Pfam" id="PF23585"/>
    </source>
</evidence>
<keyword evidence="5" id="KW-1185">Reference proteome</keyword>
<feature type="region of interest" description="Disordered" evidence="1">
    <location>
        <begin position="973"/>
        <end position="1037"/>
    </location>
</feature>
<gene>
    <name evidence="4" type="ORF">Dda_1361</name>
</gene>
<dbReference type="Pfam" id="PF04821">
    <property type="entry name" value="TIMELESS"/>
    <property type="match status" value="2"/>
</dbReference>
<feature type="region of interest" description="Disordered" evidence="1">
    <location>
        <begin position="800"/>
        <end position="875"/>
    </location>
</feature>